<dbReference type="Pfam" id="PF24864">
    <property type="entry name" value="DUF7730"/>
    <property type="match status" value="1"/>
</dbReference>
<reference evidence="3" key="1">
    <citation type="journal article" date="2020" name="Stud. Mycol.">
        <title>101 Dothideomycetes genomes: a test case for predicting lifestyles and emergence of pathogens.</title>
        <authorList>
            <person name="Haridas S."/>
            <person name="Albert R."/>
            <person name="Binder M."/>
            <person name="Bloem J."/>
            <person name="Labutti K."/>
            <person name="Salamov A."/>
            <person name="Andreopoulos B."/>
            <person name="Baker S."/>
            <person name="Barry K."/>
            <person name="Bills G."/>
            <person name="Bluhm B."/>
            <person name="Cannon C."/>
            <person name="Castanera R."/>
            <person name="Culley D."/>
            <person name="Daum C."/>
            <person name="Ezra D."/>
            <person name="Gonzalez J."/>
            <person name="Henrissat B."/>
            <person name="Kuo A."/>
            <person name="Liang C."/>
            <person name="Lipzen A."/>
            <person name="Lutzoni F."/>
            <person name="Magnuson J."/>
            <person name="Mondo S."/>
            <person name="Nolan M."/>
            <person name="Ohm R."/>
            <person name="Pangilinan J."/>
            <person name="Park H.-J."/>
            <person name="Ramirez L."/>
            <person name="Alfaro M."/>
            <person name="Sun H."/>
            <person name="Tritt A."/>
            <person name="Yoshinaga Y."/>
            <person name="Zwiers L.-H."/>
            <person name="Turgeon B."/>
            <person name="Goodwin S."/>
            <person name="Spatafora J."/>
            <person name="Crous P."/>
            <person name="Grigoriev I."/>
        </authorList>
    </citation>
    <scope>NUCLEOTIDE SEQUENCE</scope>
    <source>
        <strain evidence="3">CBS 116005</strain>
    </source>
</reference>
<evidence type="ECO:0000256" key="1">
    <source>
        <dbReference type="SAM" id="MobiDB-lite"/>
    </source>
</evidence>
<feature type="region of interest" description="Disordered" evidence="1">
    <location>
        <begin position="1"/>
        <end position="36"/>
    </location>
</feature>
<dbReference type="Proteomes" id="UP000799436">
    <property type="component" value="Unassembled WGS sequence"/>
</dbReference>
<proteinExistence type="predicted"/>
<dbReference type="PANTHER" id="PTHR38790:SF4">
    <property type="entry name" value="2EXR DOMAIN-CONTAINING PROTEIN"/>
    <property type="match status" value="1"/>
</dbReference>
<feature type="compositionally biased region" description="Basic residues" evidence="1">
    <location>
        <begin position="21"/>
        <end position="36"/>
    </location>
</feature>
<dbReference type="PANTHER" id="PTHR38790">
    <property type="entry name" value="2EXR DOMAIN-CONTAINING PROTEIN-RELATED"/>
    <property type="match status" value="1"/>
</dbReference>
<evidence type="ECO:0000259" key="2">
    <source>
        <dbReference type="Pfam" id="PF24864"/>
    </source>
</evidence>
<dbReference type="InterPro" id="IPR056632">
    <property type="entry name" value="DUF7730"/>
</dbReference>
<feature type="domain" description="DUF7730" evidence="2">
    <location>
        <begin position="53"/>
        <end position="197"/>
    </location>
</feature>
<organism evidence="3 4">
    <name type="scientific">Teratosphaeria nubilosa</name>
    <dbReference type="NCBI Taxonomy" id="161662"/>
    <lineage>
        <taxon>Eukaryota</taxon>
        <taxon>Fungi</taxon>
        <taxon>Dikarya</taxon>
        <taxon>Ascomycota</taxon>
        <taxon>Pezizomycotina</taxon>
        <taxon>Dothideomycetes</taxon>
        <taxon>Dothideomycetidae</taxon>
        <taxon>Mycosphaerellales</taxon>
        <taxon>Teratosphaeriaceae</taxon>
        <taxon>Teratosphaeria</taxon>
    </lineage>
</organism>
<protein>
    <recommendedName>
        <fullName evidence="2">DUF7730 domain-containing protein</fullName>
    </recommendedName>
</protein>
<name>A0A6G1L8I3_9PEZI</name>
<keyword evidence="4" id="KW-1185">Reference proteome</keyword>
<evidence type="ECO:0000313" key="3">
    <source>
        <dbReference type="EMBL" id="KAF2768554.1"/>
    </source>
</evidence>
<gene>
    <name evidence="3" type="ORF">EJ03DRAFT_352091</name>
</gene>
<accession>A0A6G1L8I3</accession>
<dbReference type="OrthoDB" id="5413827at2759"/>
<dbReference type="AlphaFoldDB" id="A0A6G1L8I3"/>
<dbReference type="EMBL" id="ML995843">
    <property type="protein sequence ID" value="KAF2768554.1"/>
    <property type="molecule type" value="Genomic_DNA"/>
</dbReference>
<evidence type="ECO:0000313" key="4">
    <source>
        <dbReference type="Proteomes" id="UP000799436"/>
    </source>
</evidence>
<sequence length="290" mass="32642">MASGGRTQKAPAKTDTSSKNSKPKLNRASRPRKVLAAKKVDPKLDRIYRENATNSPLLRLPPELRNRIWVMVLGGRVLHMFDRSRKPRVIICNHSLGDKADAQRIKAIQRANCEVSSEDIVTYEGEYKQRHGLLKKTCTAIDDALSLQLLQTSRSIHQEAALIPYKHNVFSFQSVFNLSNFLKEIVLAQSSAIENITMVDTVGRMLPSKTVAKLLETKLRGLKHMTWFLHLYDSQRARAGLDETVTVFKKLPLQTSTVAVTQWVLHYPVESATLCLELATELEQKLLAGS</sequence>